<keyword evidence="8" id="KW-0511">Multifunctional enzyme</keyword>
<evidence type="ECO:0000313" key="12">
    <source>
        <dbReference type="Proteomes" id="UP000268016"/>
    </source>
</evidence>
<dbReference type="GO" id="GO:0008270">
    <property type="term" value="F:zinc ion binding"/>
    <property type="evidence" value="ECO:0007669"/>
    <property type="project" value="InterPro"/>
</dbReference>
<evidence type="ECO:0000256" key="6">
    <source>
        <dbReference type="ARBA" id="ARBA00023204"/>
    </source>
</evidence>
<dbReference type="GO" id="GO:0016829">
    <property type="term" value="F:lyase activity"/>
    <property type="evidence" value="ECO:0007669"/>
    <property type="project" value="UniProtKB-KW"/>
</dbReference>
<evidence type="ECO:0000256" key="8">
    <source>
        <dbReference type="ARBA" id="ARBA00023268"/>
    </source>
</evidence>
<feature type="domain" description="Formamidopyrimidine-DNA glycosylase catalytic" evidence="10">
    <location>
        <begin position="2"/>
        <end position="114"/>
    </location>
</feature>
<dbReference type="PROSITE" id="PS51068">
    <property type="entry name" value="FPG_CAT"/>
    <property type="match status" value="1"/>
</dbReference>
<dbReference type="SMART" id="SM00898">
    <property type="entry name" value="Fapy_DNA_glyco"/>
    <property type="match status" value="1"/>
</dbReference>
<comment type="caution">
    <text evidence="11">The sequence shown here is derived from an EMBL/GenBank/DDBJ whole genome shotgun (WGS) entry which is preliminary data.</text>
</comment>
<dbReference type="GO" id="GO:0006284">
    <property type="term" value="P:base-excision repair"/>
    <property type="evidence" value="ECO:0007669"/>
    <property type="project" value="InterPro"/>
</dbReference>
<dbReference type="PANTHER" id="PTHR22993">
    <property type="entry name" value="FORMAMIDOPYRIMIDINE-DNA GLYCOSYLASE"/>
    <property type="match status" value="1"/>
</dbReference>
<organism evidence="11 12">
    <name type="scientific">Histidinibacterium lentulum</name>
    <dbReference type="NCBI Taxonomy" id="2480588"/>
    <lineage>
        <taxon>Bacteria</taxon>
        <taxon>Pseudomonadati</taxon>
        <taxon>Pseudomonadota</taxon>
        <taxon>Alphaproteobacteria</taxon>
        <taxon>Rhodobacterales</taxon>
        <taxon>Paracoccaceae</taxon>
        <taxon>Histidinibacterium</taxon>
    </lineage>
</organism>
<evidence type="ECO:0000256" key="3">
    <source>
        <dbReference type="ARBA" id="ARBA00022763"/>
    </source>
</evidence>
<evidence type="ECO:0000256" key="1">
    <source>
        <dbReference type="ARBA" id="ARBA00001668"/>
    </source>
</evidence>
<proteinExistence type="inferred from homology"/>
<dbReference type="OrthoDB" id="5657047at2"/>
<protein>
    <submittedName>
        <fullName evidence="11">DNA-formamidopyrimidine glycosylase</fullName>
    </submittedName>
</protein>
<dbReference type="AlphaFoldDB" id="A0A3N2R5Y3"/>
<dbReference type="Gene3D" id="1.10.8.50">
    <property type="match status" value="1"/>
</dbReference>
<name>A0A3N2R5Y3_9RHOB</name>
<dbReference type="SUPFAM" id="SSF57716">
    <property type="entry name" value="Glucocorticoid receptor-like (DNA-binding domain)"/>
    <property type="match status" value="1"/>
</dbReference>
<comment type="catalytic activity">
    <reaction evidence="1">
        <text>Hydrolysis of DNA containing ring-opened 7-methylguanine residues, releasing 2,6-diamino-4-hydroxy-5-(N-methyl)formamidopyrimidine.</text>
        <dbReference type="EC" id="3.2.2.23"/>
    </reaction>
</comment>
<evidence type="ECO:0000256" key="9">
    <source>
        <dbReference type="ARBA" id="ARBA00023295"/>
    </source>
</evidence>
<dbReference type="InterPro" id="IPR012319">
    <property type="entry name" value="FPG_cat"/>
</dbReference>
<sequence length="258" mass="28228">MPELPECEANRRRVEDGALNRTITGFSEGNVTHLDLPTPSERKRLEGRQFTEARRHGKLIFAGSATGPWISVHLGMTGWLDCVDGSFEPPNWGHFVICFEGDRRLVFHNRRKLGWMKVIDDPATYLDDTGVGPDAMEMGENAFVDMLGKSRGAIKAALMDQKKIAGIGNLYSDETLYQVGISPKAKGSDLDAATLKKVHSALCDVLDTLLAANDGGPVPKDWLRHRREAGAACGLCDGTIRKATVGGRTAFYCSEHQS</sequence>
<dbReference type="Gene3D" id="3.20.190.10">
    <property type="entry name" value="MutM-like, N-terminal"/>
    <property type="match status" value="1"/>
</dbReference>
<dbReference type="InterPro" id="IPR010979">
    <property type="entry name" value="Ribosomal_uS13-like_H2TH"/>
</dbReference>
<evidence type="ECO:0000256" key="5">
    <source>
        <dbReference type="ARBA" id="ARBA00023125"/>
    </source>
</evidence>
<evidence type="ECO:0000313" key="11">
    <source>
        <dbReference type="EMBL" id="ROU02890.1"/>
    </source>
</evidence>
<dbReference type="InterPro" id="IPR015886">
    <property type="entry name" value="H2TH_FPG"/>
</dbReference>
<dbReference type="PANTHER" id="PTHR22993:SF9">
    <property type="entry name" value="FORMAMIDOPYRIMIDINE-DNA GLYCOSYLASE"/>
    <property type="match status" value="1"/>
</dbReference>
<dbReference type="GO" id="GO:0003906">
    <property type="term" value="F:DNA-(apurinic or apyrimidinic site) endonuclease activity"/>
    <property type="evidence" value="ECO:0007669"/>
    <property type="project" value="InterPro"/>
</dbReference>
<reference evidence="11 12" key="1">
    <citation type="submission" date="2018-10" db="EMBL/GenBank/DDBJ databases">
        <title>Histidinibacterium lentulum gen. nov., sp. nov., a marine bacterium from the culture broth of Picochlorum sp. 122.</title>
        <authorList>
            <person name="Wang G."/>
        </authorList>
    </citation>
    <scope>NUCLEOTIDE SEQUENCE [LARGE SCALE GENOMIC DNA]</scope>
    <source>
        <strain evidence="11 12">B17</strain>
    </source>
</reference>
<evidence type="ECO:0000256" key="7">
    <source>
        <dbReference type="ARBA" id="ARBA00023239"/>
    </source>
</evidence>
<keyword evidence="9" id="KW-0326">Glycosidase</keyword>
<keyword evidence="5" id="KW-0238">DNA-binding</keyword>
<evidence type="ECO:0000259" key="10">
    <source>
        <dbReference type="PROSITE" id="PS51068"/>
    </source>
</evidence>
<comment type="similarity">
    <text evidence="2">Belongs to the FPG family.</text>
</comment>
<keyword evidence="3" id="KW-0227">DNA damage</keyword>
<dbReference type="SUPFAM" id="SSF81624">
    <property type="entry name" value="N-terminal domain of MutM-like DNA repair proteins"/>
    <property type="match status" value="1"/>
</dbReference>
<keyword evidence="7" id="KW-0456">Lyase</keyword>
<dbReference type="InterPro" id="IPR035937">
    <property type="entry name" value="FPG_N"/>
</dbReference>
<keyword evidence="12" id="KW-1185">Reference proteome</keyword>
<evidence type="ECO:0000256" key="2">
    <source>
        <dbReference type="ARBA" id="ARBA00009409"/>
    </source>
</evidence>
<keyword evidence="6" id="KW-0234">DNA repair</keyword>
<dbReference type="EMBL" id="RDRB01000003">
    <property type="protein sequence ID" value="ROU02890.1"/>
    <property type="molecule type" value="Genomic_DNA"/>
</dbReference>
<dbReference type="Pfam" id="PF01149">
    <property type="entry name" value="Fapy_DNA_glyco"/>
    <property type="match status" value="1"/>
</dbReference>
<dbReference type="SMART" id="SM01232">
    <property type="entry name" value="H2TH"/>
    <property type="match status" value="1"/>
</dbReference>
<dbReference type="GO" id="GO:0008534">
    <property type="term" value="F:oxidized purine nucleobase lesion DNA N-glycosylase activity"/>
    <property type="evidence" value="ECO:0007669"/>
    <property type="project" value="UniProtKB-EC"/>
</dbReference>
<keyword evidence="4" id="KW-0378">Hydrolase</keyword>
<gene>
    <name evidence="11" type="ORF">EAT49_06195</name>
</gene>
<dbReference type="Pfam" id="PF06831">
    <property type="entry name" value="H2TH"/>
    <property type="match status" value="1"/>
</dbReference>
<dbReference type="SUPFAM" id="SSF46946">
    <property type="entry name" value="S13-like H2TH domain"/>
    <property type="match status" value="1"/>
</dbReference>
<accession>A0A3N2R5Y3</accession>
<dbReference type="GO" id="GO:0003684">
    <property type="term" value="F:damaged DNA binding"/>
    <property type="evidence" value="ECO:0007669"/>
    <property type="project" value="InterPro"/>
</dbReference>
<dbReference type="RefSeq" id="WP_123641440.1">
    <property type="nucleotide sequence ID" value="NZ_ML119083.1"/>
</dbReference>
<dbReference type="Proteomes" id="UP000268016">
    <property type="component" value="Unassembled WGS sequence"/>
</dbReference>
<evidence type="ECO:0000256" key="4">
    <source>
        <dbReference type="ARBA" id="ARBA00022801"/>
    </source>
</evidence>